<reference evidence="1 2" key="1">
    <citation type="submission" date="2023-08" db="EMBL/GenBank/DDBJ databases">
        <title>A Necator americanus chromosomal reference genome.</title>
        <authorList>
            <person name="Ilik V."/>
            <person name="Petrzelkova K.J."/>
            <person name="Pardy F."/>
            <person name="Fuh T."/>
            <person name="Niatou-Singa F.S."/>
            <person name="Gouil Q."/>
            <person name="Baker L."/>
            <person name="Ritchie M.E."/>
            <person name="Jex A.R."/>
            <person name="Gazzola D."/>
            <person name="Li H."/>
            <person name="Toshio Fujiwara R."/>
            <person name="Zhan B."/>
            <person name="Aroian R.V."/>
            <person name="Pafco B."/>
            <person name="Schwarz E.M."/>
        </authorList>
    </citation>
    <scope>NUCLEOTIDE SEQUENCE [LARGE SCALE GENOMIC DNA]</scope>
    <source>
        <strain evidence="1 2">Aroian</strain>
        <tissue evidence="1">Whole animal</tissue>
    </source>
</reference>
<comment type="caution">
    <text evidence="1">The sequence shown here is derived from an EMBL/GenBank/DDBJ whole genome shotgun (WGS) entry which is preliminary data.</text>
</comment>
<gene>
    <name evidence="1" type="primary">Necator_chrX.g24103</name>
    <name evidence="1" type="ORF">RB195_023938</name>
</gene>
<dbReference type="EMBL" id="JAVFWL010000006">
    <property type="protein sequence ID" value="KAK6763424.1"/>
    <property type="molecule type" value="Genomic_DNA"/>
</dbReference>
<name>A0ABR1EL69_NECAM</name>
<keyword evidence="2" id="KW-1185">Reference proteome</keyword>
<sequence length="69" mass="7677">MISTSCTATESVYRNPSSLLWSYNKETSRSPCSTSSKEFVGFELEEATCSETEAVISADEGELEDNRRE</sequence>
<proteinExistence type="predicted"/>
<protein>
    <recommendedName>
        <fullName evidence="3">Ig-like domain-containing protein</fullName>
    </recommendedName>
</protein>
<accession>A0ABR1EL69</accession>
<dbReference type="Proteomes" id="UP001303046">
    <property type="component" value="Unassembled WGS sequence"/>
</dbReference>
<organism evidence="1 2">
    <name type="scientific">Necator americanus</name>
    <name type="common">Human hookworm</name>
    <dbReference type="NCBI Taxonomy" id="51031"/>
    <lineage>
        <taxon>Eukaryota</taxon>
        <taxon>Metazoa</taxon>
        <taxon>Ecdysozoa</taxon>
        <taxon>Nematoda</taxon>
        <taxon>Chromadorea</taxon>
        <taxon>Rhabditida</taxon>
        <taxon>Rhabditina</taxon>
        <taxon>Rhabditomorpha</taxon>
        <taxon>Strongyloidea</taxon>
        <taxon>Ancylostomatidae</taxon>
        <taxon>Bunostominae</taxon>
        <taxon>Necator</taxon>
    </lineage>
</organism>
<evidence type="ECO:0000313" key="2">
    <source>
        <dbReference type="Proteomes" id="UP001303046"/>
    </source>
</evidence>
<evidence type="ECO:0008006" key="3">
    <source>
        <dbReference type="Google" id="ProtNLM"/>
    </source>
</evidence>
<evidence type="ECO:0000313" key="1">
    <source>
        <dbReference type="EMBL" id="KAK6763424.1"/>
    </source>
</evidence>